<protein>
    <submittedName>
        <fullName evidence="4">Uncharacterized protein LOC120270351</fullName>
    </submittedName>
</protein>
<dbReference type="Proteomes" id="UP001515500">
    <property type="component" value="Chromosome 10"/>
</dbReference>
<keyword evidence="3" id="KW-1185">Reference proteome</keyword>
<sequence length="379" mass="43911">MIDKIKNLCSRWKTYKLSSTAKSILINSSILSIPTYYLSAYPVPDSVLQEISSKSEGGLGLHNLSYAKTSLMAKNVFKYLNSDIIFWVDIARHKYGRLNFWTDHIPANCSWFFKGLCRTASTLKQNLWIKSFNPTQTSFLFDPWLFEIPLAFKPTYLNVNTDLNAYHLSDLIDNGQWNHGFLCLIFGNFLGPLIPCISAYDCERNSYWVWQPHSSNLKISSAIYYHLNHNSDSTMAWRGWDKLWKLYVAPRVKHFIWLMFHGRISTIDFLNSINIGPHTLCVFCNIESKSIDHIFLDSRCAQLVWNLLNYNLGINISFPDLISAGLWISDYNFSIHIVSVIAATIWFLWKARCDLIFNNIKPKFSNILSKVVIHVQEFM</sequence>
<proteinExistence type="predicted"/>
<feature type="domain" description="Reverse transcriptase zinc-binding" evidence="2">
    <location>
        <begin position="222"/>
        <end position="305"/>
    </location>
</feature>
<evidence type="ECO:0000313" key="4">
    <source>
        <dbReference type="RefSeq" id="XP_039133286.1"/>
    </source>
</evidence>
<evidence type="ECO:0000256" key="1">
    <source>
        <dbReference type="SAM" id="Phobius"/>
    </source>
</evidence>
<dbReference type="PANTHER" id="PTHR33116:SF78">
    <property type="entry name" value="OS12G0587133 PROTEIN"/>
    <property type="match status" value="1"/>
</dbReference>
<dbReference type="PANTHER" id="PTHR33116">
    <property type="entry name" value="REVERSE TRANSCRIPTASE ZINC-BINDING DOMAIN-CONTAINING PROTEIN-RELATED-RELATED"/>
    <property type="match status" value="1"/>
</dbReference>
<evidence type="ECO:0000259" key="2">
    <source>
        <dbReference type="Pfam" id="PF13966"/>
    </source>
</evidence>
<name>A0AB40C0N8_DIOCR</name>
<dbReference type="GeneID" id="120270351"/>
<dbReference type="Pfam" id="PF13966">
    <property type="entry name" value="zf-RVT"/>
    <property type="match status" value="1"/>
</dbReference>
<organism evidence="3 4">
    <name type="scientific">Dioscorea cayennensis subsp. rotundata</name>
    <name type="common">White Guinea yam</name>
    <name type="synonym">Dioscorea rotundata</name>
    <dbReference type="NCBI Taxonomy" id="55577"/>
    <lineage>
        <taxon>Eukaryota</taxon>
        <taxon>Viridiplantae</taxon>
        <taxon>Streptophyta</taxon>
        <taxon>Embryophyta</taxon>
        <taxon>Tracheophyta</taxon>
        <taxon>Spermatophyta</taxon>
        <taxon>Magnoliopsida</taxon>
        <taxon>Liliopsida</taxon>
        <taxon>Dioscoreales</taxon>
        <taxon>Dioscoreaceae</taxon>
        <taxon>Dioscorea</taxon>
    </lineage>
</organism>
<evidence type="ECO:0000313" key="3">
    <source>
        <dbReference type="Proteomes" id="UP001515500"/>
    </source>
</evidence>
<keyword evidence="1" id="KW-1133">Transmembrane helix</keyword>
<reference evidence="4" key="1">
    <citation type="submission" date="2025-08" db="UniProtKB">
        <authorList>
            <consortium name="RefSeq"/>
        </authorList>
    </citation>
    <scope>IDENTIFICATION</scope>
</reference>
<gene>
    <name evidence="4" type="primary">LOC120270351</name>
</gene>
<feature type="transmembrane region" description="Helical" evidence="1">
    <location>
        <begin position="331"/>
        <end position="349"/>
    </location>
</feature>
<dbReference type="RefSeq" id="XP_039133286.1">
    <property type="nucleotide sequence ID" value="XM_039277352.1"/>
</dbReference>
<accession>A0AB40C0N8</accession>
<keyword evidence="1" id="KW-0472">Membrane</keyword>
<keyword evidence="1" id="KW-0812">Transmembrane</keyword>
<dbReference type="AlphaFoldDB" id="A0AB40C0N8"/>
<dbReference type="InterPro" id="IPR026960">
    <property type="entry name" value="RVT-Znf"/>
</dbReference>